<organism evidence="1 2">
    <name type="scientific">Actinoplanes missouriensis (strain ATCC 14538 / DSM 43046 / CBS 188.64 / JCM 3121 / NBRC 102363 / NCIMB 12654 / NRRL B-3342 / UNCC 431)</name>
    <dbReference type="NCBI Taxonomy" id="512565"/>
    <lineage>
        <taxon>Bacteria</taxon>
        <taxon>Bacillati</taxon>
        <taxon>Actinomycetota</taxon>
        <taxon>Actinomycetes</taxon>
        <taxon>Micromonosporales</taxon>
        <taxon>Micromonosporaceae</taxon>
        <taxon>Actinoplanes</taxon>
    </lineage>
</organism>
<dbReference type="AlphaFoldDB" id="I0H6E4"/>
<gene>
    <name evidence="1" type="ordered locus">AMIS_33610</name>
</gene>
<dbReference type="RefSeq" id="WP_014443476.1">
    <property type="nucleotide sequence ID" value="NC_017093.1"/>
</dbReference>
<dbReference type="Proteomes" id="UP000007882">
    <property type="component" value="Chromosome"/>
</dbReference>
<reference evidence="1 2" key="1">
    <citation type="submission" date="2012-02" db="EMBL/GenBank/DDBJ databases">
        <title>Complete genome sequence of Actinoplanes missouriensis 431 (= NBRC 102363).</title>
        <authorList>
            <person name="Ohnishi Y."/>
            <person name="Ishikawa J."/>
            <person name="Sekine M."/>
            <person name="Hosoyama A."/>
            <person name="Harada T."/>
            <person name="Narita H."/>
            <person name="Hata T."/>
            <person name="Konno Y."/>
            <person name="Tutikane K."/>
            <person name="Fujita N."/>
            <person name="Horinouchi S."/>
            <person name="Hayakawa M."/>
        </authorList>
    </citation>
    <scope>NUCLEOTIDE SEQUENCE [LARGE SCALE GENOMIC DNA]</scope>
    <source>
        <strain evidence="2">ATCC 14538 / DSM 43046 / CBS 188.64 / JCM 3121 / NBRC 102363 / NCIMB 12654 / NRRL B-3342 / UNCC 431</strain>
    </source>
</reference>
<dbReference type="STRING" id="512565.AMIS_33610"/>
<dbReference type="KEGG" id="ams:AMIS_33610"/>
<evidence type="ECO:0008006" key="3">
    <source>
        <dbReference type="Google" id="ProtNLM"/>
    </source>
</evidence>
<accession>I0H6E4</accession>
<dbReference type="HOGENOM" id="CLU_100171_0_0_11"/>
<dbReference type="eggNOG" id="ENOG5033GV3">
    <property type="taxonomic scope" value="Bacteria"/>
</dbReference>
<dbReference type="PATRIC" id="fig|512565.3.peg.3358"/>
<name>I0H6E4_ACTM4</name>
<evidence type="ECO:0000313" key="1">
    <source>
        <dbReference type="EMBL" id="BAL88581.1"/>
    </source>
</evidence>
<dbReference type="SUPFAM" id="SSF56634">
    <property type="entry name" value="Heme-dependent catalase-like"/>
    <property type="match status" value="1"/>
</dbReference>
<dbReference type="InterPro" id="IPR020835">
    <property type="entry name" value="Catalase_sf"/>
</dbReference>
<dbReference type="GO" id="GO:0020037">
    <property type="term" value="F:heme binding"/>
    <property type="evidence" value="ECO:0007669"/>
    <property type="project" value="InterPro"/>
</dbReference>
<dbReference type="EMBL" id="AP012319">
    <property type="protein sequence ID" value="BAL88581.1"/>
    <property type="molecule type" value="Genomic_DNA"/>
</dbReference>
<keyword evidence="2" id="KW-1185">Reference proteome</keyword>
<protein>
    <recommendedName>
        <fullName evidence="3">Phosphodiesterase</fullName>
    </recommendedName>
</protein>
<evidence type="ECO:0000313" key="2">
    <source>
        <dbReference type="Proteomes" id="UP000007882"/>
    </source>
</evidence>
<dbReference type="OrthoDB" id="3368165at2"/>
<sequence>MKTSPLIAAAAVVLLVGARAQRSRHQRSLHPAGRSFTGRLEIWGVPAPTGSDLLDKPGDYPVTVRVSKGLGSRGSRPDVLGLAIRIPGRDTDLLLSTAGTGRLTRHLPMPRRRFDAHYGTITAYRTGTDRKIYLAAAPLRSAPPLGGTLDTVTAAALTGRAQLVLFADDQPFGTVSFGPLLPPSTDADLAFDPIRNSTADLHPTGTIHGSRALAYRLSQRWRRRPGPGPA</sequence>
<proteinExistence type="predicted"/>